<comment type="caution">
    <text evidence="4">The sequence shown here is derived from an EMBL/GenBank/DDBJ whole genome shotgun (WGS) entry which is preliminary data.</text>
</comment>
<reference evidence="4 5" key="1">
    <citation type="submission" date="2015-08" db="EMBL/GenBank/DDBJ databases">
        <title>Genome sequence of Streptococcus phocae subsp. phocae ATCC 51973T isolated from liver specimen obtained from seal.</title>
        <authorList>
            <person name="Avendano-Herrera R."/>
        </authorList>
    </citation>
    <scope>NUCLEOTIDE SEQUENCE [LARGE SCALE GENOMIC DNA]</scope>
    <source>
        <strain evidence="4 5">ATCC 51973</strain>
    </source>
</reference>
<keyword evidence="3" id="KW-0732">Signal</keyword>
<feature type="compositionally biased region" description="Polar residues" evidence="1">
    <location>
        <begin position="144"/>
        <end position="200"/>
    </location>
</feature>
<dbReference type="PATRIC" id="fig|119224.3.peg.773"/>
<sequence>MTKKKMIIAMASAALVLGGGAPLQPVWAEETSPTITTSDNSVGQSQVDARLRSGEAVIEATISTDQPVSQKSQALVVLQDAQGNTVNSYTYSMKPGQQQFSVWFNLPSHKASDYTMSVKVADKDKTYSGSSVPVHFERQAKPSAPSQAKPSEQPHSPQGNTNKATTETTRPAQTSPVDSSTENHKTITPVTKSDTPTKNSMAKDKKTPIVAEKPAKKSTVAVEDNKDKMLSDGIDEETQPSKGFPWLMASIGAVSALGVFWGLVAFFRRK</sequence>
<feature type="region of interest" description="Disordered" evidence="1">
    <location>
        <begin position="138"/>
        <end position="220"/>
    </location>
</feature>
<evidence type="ECO:0000256" key="3">
    <source>
        <dbReference type="SAM" id="SignalP"/>
    </source>
</evidence>
<organism evidence="4 5">
    <name type="scientific">Streptococcus phocae</name>
    <dbReference type="NCBI Taxonomy" id="119224"/>
    <lineage>
        <taxon>Bacteria</taxon>
        <taxon>Bacillati</taxon>
        <taxon>Bacillota</taxon>
        <taxon>Bacilli</taxon>
        <taxon>Lactobacillales</taxon>
        <taxon>Streptococcaceae</taxon>
        <taxon>Streptococcus</taxon>
    </lineage>
</organism>
<keyword evidence="2" id="KW-0472">Membrane</keyword>
<accession>A0A0P6S149</accession>
<evidence type="ECO:0000256" key="1">
    <source>
        <dbReference type="SAM" id="MobiDB-lite"/>
    </source>
</evidence>
<dbReference type="RefSeq" id="WP_054278941.1">
    <property type="nucleotide sequence ID" value="NZ_LHQM01000026.1"/>
</dbReference>
<dbReference type="AlphaFoldDB" id="A0A0P6S149"/>
<proteinExistence type="predicted"/>
<evidence type="ECO:0008006" key="6">
    <source>
        <dbReference type="Google" id="ProtNLM"/>
    </source>
</evidence>
<feature type="signal peptide" evidence="3">
    <location>
        <begin position="1"/>
        <end position="28"/>
    </location>
</feature>
<evidence type="ECO:0000256" key="2">
    <source>
        <dbReference type="SAM" id="Phobius"/>
    </source>
</evidence>
<feature type="transmembrane region" description="Helical" evidence="2">
    <location>
        <begin position="246"/>
        <end position="267"/>
    </location>
</feature>
<dbReference type="STRING" id="119224.AKK44_06090"/>
<feature type="chain" id="PRO_5006130079" description="Cell surface protein" evidence="3">
    <location>
        <begin position="29"/>
        <end position="270"/>
    </location>
</feature>
<keyword evidence="5" id="KW-1185">Reference proteome</keyword>
<gene>
    <name evidence="4" type="ORF">AKK44_06090</name>
</gene>
<dbReference type="EMBL" id="LHQM01000026">
    <property type="protein sequence ID" value="KPJ22157.1"/>
    <property type="molecule type" value="Genomic_DNA"/>
</dbReference>
<protein>
    <recommendedName>
        <fullName evidence="6">Cell surface protein</fullName>
    </recommendedName>
</protein>
<evidence type="ECO:0000313" key="5">
    <source>
        <dbReference type="Proteomes" id="UP000049578"/>
    </source>
</evidence>
<keyword evidence="2" id="KW-0812">Transmembrane</keyword>
<keyword evidence="2" id="KW-1133">Transmembrane helix</keyword>
<evidence type="ECO:0000313" key="4">
    <source>
        <dbReference type="EMBL" id="KPJ22157.1"/>
    </source>
</evidence>
<name>A0A0P6S149_9STRE</name>
<dbReference type="Proteomes" id="UP000049578">
    <property type="component" value="Unassembled WGS sequence"/>
</dbReference>